<dbReference type="SFLD" id="SFLDG01141">
    <property type="entry name" value="C2.B.1:_Sucrose_Phosphatase_Li"/>
    <property type="match status" value="1"/>
</dbReference>
<dbReference type="InterPro" id="IPR036412">
    <property type="entry name" value="HAD-like_sf"/>
</dbReference>
<proteinExistence type="inferred from homology"/>
<evidence type="ECO:0000256" key="1">
    <source>
        <dbReference type="ARBA" id="ARBA00000094"/>
    </source>
</evidence>
<protein>
    <recommendedName>
        <fullName evidence="3">beta-fructofuranosidase</fullName>
        <ecNumber evidence="3">3.2.1.26</ecNumber>
    </recommendedName>
</protein>
<organism evidence="8 9">
    <name type="scientific">Horticoccus luteus</name>
    <dbReference type="NCBI Taxonomy" id="2862869"/>
    <lineage>
        <taxon>Bacteria</taxon>
        <taxon>Pseudomonadati</taxon>
        <taxon>Verrucomicrobiota</taxon>
        <taxon>Opitutia</taxon>
        <taxon>Opitutales</taxon>
        <taxon>Opitutaceae</taxon>
        <taxon>Horticoccus</taxon>
    </lineage>
</organism>
<evidence type="ECO:0000256" key="5">
    <source>
        <dbReference type="ARBA" id="ARBA00023277"/>
    </source>
</evidence>
<gene>
    <name evidence="8" type="ORF">K0B96_13035</name>
</gene>
<dbReference type="PANTHER" id="PTHR46521">
    <property type="entry name" value="SUCROSE-PHOSPHATASE 2-RELATED"/>
    <property type="match status" value="1"/>
</dbReference>
<dbReference type="GO" id="GO:0005975">
    <property type="term" value="P:carbohydrate metabolic process"/>
    <property type="evidence" value="ECO:0007669"/>
    <property type="project" value="InterPro"/>
</dbReference>
<dbReference type="AlphaFoldDB" id="A0A8F9XGH3"/>
<dbReference type="InterPro" id="IPR012341">
    <property type="entry name" value="6hp_glycosidase-like_sf"/>
</dbReference>
<dbReference type="GO" id="GO:0033926">
    <property type="term" value="F:endo-alpha-N-acetylgalactosaminidase activity"/>
    <property type="evidence" value="ECO:0007669"/>
    <property type="project" value="InterPro"/>
</dbReference>
<accession>A0A8F9XGH3</accession>
<reference evidence="8" key="1">
    <citation type="submission" date="2021-08" db="EMBL/GenBank/DDBJ databases">
        <title>Genome of a novel bacterium of the phylum Verrucomicrobia, Oleiharenicola sp. KSB-15.</title>
        <authorList>
            <person name="Chung J.-H."/>
            <person name="Ahn J.-H."/>
            <person name="Yoon Y."/>
            <person name="Kim D.-Y."/>
            <person name="An S.-H."/>
            <person name="Park I."/>
            <person name="Yeon J."/>
        </authorList>
    </citation>
    <scope>NUCLEOTIDE SEQUENCE</scope>
    <source>
        <strain evidence="8">KSB-15</strain>
    </source>
</reference>
<feature type="domain" description="Sucrose phosphatase-like" evidence="7">
    <location>
        <begin position="8"/>
        <end position="246"/>
    </location>
</feature>
<dbReference type="Proteomes" id="UP000825051">
    <property type="component" value="Chromosome"/>
</dbReference>
<dbReference type="InterPro" id="IPR008928">
    <property type="entry name" value="6-hairpin_glycosidase_sf"/>
</dbReference>
<evidence type="ECO:0000313" key="8">
    <source>
        <dbReference type="EMBL" id="QYM78220.1"/>
    </source>
</evidence>
<evidence type="ECO:0000259" key="7">
    <source>
        <dbReference type="Pfam" id="PF05116"/>
    </source>
</evidence>
<dbReference type="Pfam" id="PF12899">
    <property type="entry name" value="Glyco_hydro_100"/>
    <property type="match status" value="1"/>
</dbReference>
<dbReference type="Pfam" id="PF05116">
    <property type="entry name" value="S6PP"/>
    <property type="match status" value="1"/>
</dbReference>
<dbReference type="KEGG" id="ole:K0B96_13035"/>
<dbReference type="PANTHER" id="PTHR46521:SF4">
    <property type="entry name" value="SUCROSE-PHOSPHATASE 2-RELATED"/>
    <property type="match status" value="1"/>
</dbReference>
<dbReference type="GO" id="GO:0004564">
    <property type="term" value="F:beta-fructofuranosidase activity"/>
    <property type="evidence" value="ECO:0007669"/>
    <property type="project" value="UniProtKB-EC"/>
</dbReference>
<sequence>MPDTQSIRLFSSDLDNTLLGNPESTRRFKLAWEGIPAAQRPLLVYNSGRLLSDLDQLLGAEQLPAPDYLIGGVGTQIYDARAGRALHDFDGELALGWDRDRVAAIAAAFPGVRPQPNQYQHPFKSSWYLERANRATITRLSDQFTAAGLDVSIVYSSLRDLDILPKNAAKGAALRWLCQRLDLTLDRVLVAGDTGNDSSMFLLPGVRGIVVENAQPELFEDVVEIPVYCSRQVMADGVVDGLRHYGVIAQSPLVRDTVHAARSSRGAFKMLFTGTRLGSLGPDDQAFLRLAYEKALAALRRNITPLGFSACSLADNTVTGTDANYRSVWARDGSITLINTLDVDDDDIRSAGRRTLDTLLRAIAVNGQIPANVRLDDGVPDYAGVGNICSIDSGLWVIIAFYNYVEKTGDLDFLRTHAARLQRAMDWISAHDSNNDGLLEIPEAGDWTDLFGRSYNVLYDEVLWFRANVCFGRLLEFQGEYERASDYLRWSQHIRGRVIDTFWPHTRPAANLPETANRFAERQFSLGDTQYLIAEVTPFAFNWRCDVFGNVLGFLMNLLDIERARTAFRFMWSVGVNEPYPVANLYPVVQSGDPDWRAYYTVNLLNLPHHYHNGGIWPFVGGMWVRFIHRLGLHEVAERELLRLAKLNQLGRRDEWEFNEWAHGVTGRPMGKAYQAWSAASFVRACQEIEADPDHLADE</sequence>
<dbReference type="SFLD" id="SFLDS00003">
    <property type="entry name" value="Haloacid_Dehalogenase"/>
    <property type="match status" value="1"/>
</dbReference>
<dbReference type="EC" id="3.2.1.26" evidence="3"/>
<evidence type="ECO:0000313" key="9">
    <source>
        <dbReference type="Proteomes" id="UP000825051"/>
    </source>
</evidence>
<evidence type="ECO:0000256" key="6">
    <source>
        <dbReference type="ARBA" id="ARBA00023295"/>
    </source>
</evidence>
<evidence type="ECO:0000256" key="3">
    <source>
        <dbReference type="ARBA" id="ARBA00012758"/>
    </source>
</evidence>
<dbReference type="InterPro" id="IPR024746">
    <property type="entry name" value="Glyco_hydro_100"/>
</dbReference>
<evidence type="ECO:0000256" key="2">
    <source>
        <dbReference type="ARBA" id="ARBA00007671"/>
    </source>
</evidence>
<dbReference type="Gene3D" id="3.40.50.1000">
    <property type="entry name" value="HAD superfamily/HAD-like"/>
    <property type="match status" value="1"/>
</dbReference>
<evidence type="ECO:0000256" key="4">
    <source>
        <dbReference type="ARBA" id="ARBA00022801"/>
    </source>
</evidence>
<dbReference type="GO" id="GO:0016791">
    <property type="term" value="F:phosphatase activity"/>
    <property type="evidence" value="ECO:0007669"/>
    <property type="project" value="UniProtKB-ARBA"/>
</dbReference>
<keyword evidence="6" id="KW-0326">Glycosidase</keyword>
<dbReference type="SFLD" id="SFLDG01140">
    <property type="entry name" value="C2.B:_Phosphomannomutase_and_P"/>
    <property type="match status" value="1"/>
</dbReference>
<comment type="catalytic activity">
    <reaction evidence="1">
        <text>Hydrolysis of terminal non-reducing beta-D-fructofuranoside residues in beta-D-fructofuranosides.</text>
        <dbReference type="EC" id="3.2.1.26"/>
    </reaction>
</comment>
<dbReference type="InterPro" id="IPR006380">
    <property type="entry name" value="SPP-like_dom"/>
</dbReference>
<keyword evidence="5" id="KW-0119">Carbohydrate metabolism</keyword>
<dbReference type="Gene3D" id="1.50.10.10">
    <property type="match status" value="1"/>
</dbReference>
<dbReference type="NCBIfam" id="TIGR01484">
    <property type="entry name" value="HAD-SF-IIB"/>
    <property type="match status" value="1"/>
</dbReference>
<keyword evidence="9" id="KW-1185">Reference proteome</keyword>
<dbReference type="SUPFAM" id="SSF48208">
    <property type="entry name" value="Six-hairpin glycosidases"/>
    <property type="match status" value="1"/>
</dbReference>
<dbReference type="SUPFAM" id="SSF56784">
    <property type="entry name" value="HAD-like"/>
    <property type="match status" value="1"/>
</dbReference>
<name>A0A8F9XGH3_9BACT</name>
<dbReference type="EMBL" id="CP080507">
    <property type="protein sequence ID" value="QYM78220.1"/>
    <property type="molecule type" value="Genomic_DNA"/>
</dbReference>
<dbReference type="InterPro" id="IPR006379">
    <property type="entry name" value="HAD-SF_hydro_IIB"/>
</dbReference>
<keyword evidence="4 8" id="KW-0378">Hydrolase</keyword>
<dbReference type="InterPro" id="IPR051518">
    <property type="entry name" value="Sucrose_Phosphatase"/>
</dbReference>
<dbReference type="Gene3D" id="3.90.1070.10">
    <property type="match status" value="1"/>
</dbReference>
<dbReference type="RefSeq" id="WP_220161324.1">
    <property type="nucleotide sequence ID" value="NZ_CP080507.1"/>
</dbReference>
<comment type="similarity">
    <text evidence="2">Belongs to the glycosyl hydrolase 100 family.</text>
</comment>
<dbReference type="InterPro" id="IPR023214">
    <property type="entry name" value="HAD_sf"/>
</dbReference>